<dbReference type="Proteomes" id="UP001438707">
    <property type="component" value="Unassembled WGS sequence"/>
</dbReference>
<evidence type="ECO:0000313" key="3">
    <source>
        <dbReference type="EMBL" id="KAK9836607.1"/>
    </source>
</evidence>
<evidence type="ECO:0000259" key="2">
    <source>
        <dbReference type="Pfam" id="PF04494"/>
    </source>
</evidence>
<feature type="region of interest" description="Disordered" evidence="1">
    <location>
        <begin position="277"/>
        <end position="314"/>
    </location>
</feature>
<dbReference type="InterPro" id="IPR037264">
    <property type="entry name" value="TFIID_NTD2_sf"/>
</dbReference>
<dbReference type="Pfam" id="PF04494">
    <property type="entry name" value="TFIID_NTD2"/>
    <property type="match status" value="1"/>
</dbReference>
<dbReference type="Gene3D" id="1.25.40.500">
    <property type="entry name" value="TFIID subunit TAF5, NTD2 domain"/>
    <property type="match status" value="1"/>
</dbReference>
<evidence type="ECO:0000313" key="4">
    <source>
        <dbReference type="Proteomes" id="UP001438707"/>
    </source>
</evidence>
<protein>
    <recommendedName>
        <fullName evidence="2">TFIID subunit TAF5 NTD2 domain-containing protein</fullName>
    </recommendedName>
</protein>
<sequence>MKEVKEGRLELIEIITQMELQKLLLPVFVHCYLRLLSEGASHEAHHMLSKYHARLVGFPADPVLEQQVQLELEALQNDSLICQLEYSFLARNGLETSFSVQLSECSFSLLISFLRISGPCLILVIINEHISIQVPVNPDLQLVRSLTLPGSGSEAARWLGAKHAAAPQPQPGCDEQSNILKGEGTCEPVIFESKPRHSEPQPHIASSIVRSRRSKLKQIPAPTRSPFEALIPDGSQHVQGLMPHANTLEAPVLEHSQHDIESQRQCQICRRPHKEGWWTGPDMKSAGSPHPVNDMEGKGQQPPVREGLLQASLS</sequence>
<dbReference type="EMBL" id="JALJOS010000007">
    <property type="protein sequence ID" value="KAK9836607.1"/>
    <property type="molecule type" value="Genomic_DNA"/>
</dbReference>
<comment type="caution">
    <text evidence="3">The sequence shown here is derived from an EMBL/GenBank/DDBJ whole genome shotgun (WGS) entry which is preliminary data.</text>
</comment>
<dbReference type="InterPro" id="IPR007582">
    <property type="entry name" value="TFIID_NTD2"/>
</dbReference>
<dbReference type="SUPFAM" id="SSF160897">
    <property type="entry name" value="Taf5 N-terminal domain-like"/>
    <property type="match status" value="1"/>
</dbReference>
<dbReference type="AlphaFoldDB" id="A0AAW1RS54"/>
<gene>
    <name evidence="3" type="ORF">WJX74_004237</name>
</gene>
<proteinExistence type="predicted"/>
<reference evidence="3 4" key="1">
    <citation type="journal article" date="2024" name="Nat. Commun.">
        <title>Phylogenomics reveals the evolutionary origins of lichenization in chlorophyte algae.</title>
        <authorList>
            <person name="Puginier C."/>
            <person name="Libourel C."/>
            <person name="Otte J."/>
            <person name="Skaloud P."/>
            <person name="Haon M."/>
            <person name="Grisel S."/>
            <person name="Petersen M."/>
            <person name="Berrin J.G."/>
            <person name="Delaux P.M."/>
            <person name="Dal Grande F."/>
            <person name="Keller J."/>
        </authorList>
    </citation>
    <scope>NUCLEOTIDE SEQUENCE [LARGE SCALE GENOMIC DNA]</scope>
    <source>
        <strain evidence="3 4">SAG 2145</strain>
    </source>
</reference>
<keyword evidence="4" id="KW-1185">Reference proteome</keyword>
<name>A0AAW1RS54_9CHLO</name>
<evidence type="ECO:0000256" key="1">
    <source>
        <dbReference type="SAM" id="MobiDB-lite"/>
    </source>
</evidence>
<feature type="region of interest" description="Disordered" evidence="1">
    <location>
        <begin position="193"/>
        <end position="214"/>
    </location>
</feature>
<accession>A0AAW1RS54</accession>
<feature type="domain" description="TFIID subunit TAF5 NTD2" evidence="2">
    <location>
        <begin position="16"/>
        <end position="130"/>
    </location>
</feature>
<organism evidence="3 4">
    <name type="scientific">Apatococcus lobatus</name>
    <dbReference type="NCBI Taxonomy" id="904363"/>
    <lineage>
        <taxon>Eukaryota</taxon>
        <taxon>Viridiplantae</taxon>
        <taxon>Chlorophyta</taxon>
        <taxon>core chlorophytes</taxon>
        <taxon>Trebouxiophyceae</taxon>
        <taxon>Chlorellales</taxon>
        <taxon>Chlorellaceae</taxon>
        <taxon>Apatococcus</taxon>
    </lineage>
</organism>